<dbReference type="PANTHER" id="PTHR36505">
    <property type="entry name" value="BLR1072 PROTEIN"/>
    <property type="match status" value="1"/>
</dbReference>
<accession>A0A1H2Q2S5</accession>
<sequence length="75" mass="8498">MIDTIKGTVSYAVLSFGGVLGIGEKLLAVPWKALKLDPENKRFLLNVDKDRLKDAPGLDKDHWPEWQCFFKYFGG</sequence>
<protein>
    <submittedName>
        <fullName evidence="2">PRC-barrel domain-containing protein</fullName>
    </submittedName>
</protein>
<evidence type="ECO:0000313" key="2">
    <source>
        <dbReference type="EMBL" id="SDW01476.1"/>
    </source>
</evidence>
<evidence type="ECO:0000313" key="3">
    <source>
        <dbReference type="Proteomes" id="UP000183454"/>
    </source>
</evidence>
<organism evidence="2 3">
    <name type="scientific">Nitrosomonas communis</name>
    <dbReference type="NCBI Taxonomy" id="44574"/>
    <lineage>
        <taxon>Bacteria</taxon>
        <taxon>Pseudomonadati</taxon>
        <taxon>Pseudomonadota</taxon>
        <taxon>Betaproteobacteria</taxon>
        <taxon>Nitrosomonadales</taxon>
        <taxon>Nitrosomonadaceae</taxon>
        <taxon>Nitrosomonas</taxon>
    </lineage>
</organism>
<feature type="domain" description="PRC-barrel" evidence="1">
    <location>
        <begin position="1"/>
        <end position="52"/>
    </location>
</feature>
<dbReference type="Pfam" id="PF05239">
    <property type="entry name" value="PRC"/>
    <property type="match status" value="1"/>
</dbReference>
<proteinExistence type="predicted"/>
<name>A0A1H2Q2S5_9PROT</name>
<gene>
    <name evidence="2" type="ORF">SAMN05421882_1001209</name>
</gene>
<dbReference type="Proteomes" id="UP000183454">
    <property type="component" value="Unassembled WGS sequence"/>
</dbReference>
<dbReference type="EMBL" id="FNNH01000001">
    <property type="protein sequence ID" value="SDW01476.1"/>
    <property type="molecule type" value="Genomic_DNA"/>
</dbReference>
<dbReference type="AlphaFoldDB" id="A0A1H2Q2S5"/>
<dbReference type="PANTHER" id="PTHR36505:SF1">
    <property type="entry name" value="BLR1072 PROTEIN"/>
    <property type="match status" value="1"/>
</dbReference>
<evidence type="ECO:0000259" key="1">
    <source>
        <dbReference type="Pfam" id="PF05239"/>
    </source>
</evidence>
<dbReference type="InterPro" id="IPR027275">
    <property type="entry name" value="PRC-brl_dom"/>
</dbReference>
<dbReference type="InterPro" id="IPR011033">
    <property type="entry name" value="PRC_barrel-like_sf"/>
</dbReference>
<dbReference type="RefSeq" id="WP_074664766.1">
    <property type="nucleotide sequence ID" value="NZ_FNNH01000001.1"/>
</dbReference>
<dbReference type="SUPFAM" id="SSF50346">
    <property type="entry name" value="PRC-barrel domain"/>
    <property type="match status" value="1"/>
</dbReference>
<reference evidence="2 3" key="1">
    <citation type="submission" date="2016-10" db="EMBL/GenBank/DDBJ databases">
        <authorList>
            <person name="de Groot N.N."/>
        </authorList>
    </citation>
    <scope>NUCLEOTIDE SEQUENCE [LARGE SCALE GENOMIC DNA]</scope>
    <source>
        <strain evidence="2 3">Nm110</strain>
    </source>
</reference>
<dbReference type="Gene3D" id="2.30.30.240">
    <property type="entry name" value="PRC-barrel domain"/>
    <property type="match status" value="1"/>
</dbReference>